<organism evidence="2 3">
    <name type="scientific">Tetraparma gracilis</name>
    <dbReference type="NCBI Taxonomy" id="2962635"/>
    <lineage>
        <taxon>Eukaryota</taxon>
        <taxon>Sar</taxon>
        <taxon>Stramenopiles</taxon>
        <taxon>Ochrophyta</taxon>
        <taxon>Bolidophyceae</taxon>
        <taxon>Parmales</taxon>
        <taxon>Triparmaceae</taxon>
        <taxon>Tetraparma</taxon>
    </lineage>
</organism>
<feature type="compositionally biased region" description="Acidic residues" evidence="1">
    <location>
        <begin position="53"/>
        <end position="84"/>
    </location>
</feature>
<protein>
    <submittedName>
        <fullName evidence="2">Uncharacterized protein</fullName>
    </submittedName>
</protein>
<evidence type="ECO:0000313" key="2">
    <source>
        <dbReference type="EMBL" id="GMI38719.1"/>
    </source>
</evidence>
<name>A0ABQ6N3E7_9STRA</name>
<dbReference type="Proteomes" id="UP001165060">
    <property type="component" value="Unassembled WGS sequence"/>
</dbReference>
<feature type="region of interest" description="Disordered" evidence="1">
    <location>
        <begin position="149"/>
        <end position="198"/>
    </location>
</feature>
<gene>
    <name evidence="2" type="ORF">TeGR_g14561</name>
</gene>
<feature type="region of interest" description="Disordered" evidence="1">
    <location>
        <begin position="47"/>
        <end position="89"/>
    </location>
</feature>
<dbReference type="EMBL" id="BRYB01003558">
    <property type="protein sequence ID" value="GMI38719.1"/>
    <property type="molecule type" value="Genomic_DNA"/>
</dbReference>
<keyword evidence="3" id="KW-1185">Reference proteome</keyword>
<comment type="caution">
    <text evidence="2">The sequence shown here is derived from an EMBL/GenBank/DDBJ whole genome shotgun (WGS) entry which is preliminary data.</text>
</comment>
<evidence type="ECO:0000256" key="1">
    <source>
        <dbReference type="SAM" id="MobiDB-lite"/>
    </source>
</evidence>
<reference evidence="2 3" key="1">
    <citation type="journal article" date="2023" name="Commun. Biol.">
        <title>Genome analysis of Parmales, the sister group of diatoms, reveals the evolutionary specialization of diatoms from phago-mixotrophs to photoautotrophs.</title>
        <authorList>
            <person name="Ban H."/>
            <person name="Sato S."/>
            <person name="Yoshikawa S."/>
            <person name="Yamada K."/>
            <person name="Nakamura Y."/>
            <person name="Ichinomiya M."/>
            <person name="Sato N."/>
            <person name="Blanc-Mathieu R."/>
            <person name="Endo H."/>
            <person name="Kuwata A."/>
            <person name="Ogata H."/>
        </authorList>
    </citation>
    <scope>NUCLEOTIDE SEQUENCE [LARGE SCALE GENOMIC DNA]</scope>
</reference>
<proteinExistence type="predicted"/>
<accession>A0ABQ6N3E7</accession>
<sequence length="225" mass="25753">MGICYAGHYTFGTIEEKNWTFMGEERYATLTFELEKFDEEFASEIEKKAAPVVEEEEEEEVVEEEEEGGEEGGEAGEEEEEEEDFGRRWITRVKTKTNYENNAEVEYLFDNEWRAAVVRWKNADGTYDLKDGNYKLRRITTEDIRLIAKETSQAAQTKAGRLSGKRARDADDNGGGSDSQIVKQEAPAEPRPVTPTEEEAFLTEEFKMLEEGARRSDARMKADQS</sequence>
<evidence type="ECO:0000313" key="3">
    <source>
        <dbReference type="Proteomes" id="UP001165060"/>
    </source>
</evidence>